<dbReference type="Gene3D" id="1.20.1270.50">
    <property type="entry name" value="Glycoside hydrolase family 38, central domain"/>
    <property type="match status" value="2"/>
</dbReference>
<proteinExistence type="inferred from homology"/>
<evidence type="ECO:0000256" key="4">
    <source>
        <dbReference type="ARBA" id="ARBA00022801"/>
    </source>
</evidence>
<comment type="similarity">
    <text evidence="2">Belongs to the glycosyl hydrolase 38 family.</text>
</comment>
<dbReference type="PANTHER" id="PTHR11607:SF3">
    <property type="entry name" value="LYSOSOMAL ALPHA-MANNOSIDASE"/>
    <property type="match status" value="1"/>
</dbReference>
<dbReference type="EMBL" id="SKCS01000215">
    <property type="protein sequence ID" value="TNN12687.1"/>
    <property type="molecule type" value="Genomic_DNA"/>
</dbReference>
<dbReference type="AlphaFoldDB" id="A0A4Z2D866"/>
<accession>A0A4Z2D866</accession>
<evidence type="ECO:0000256" key="1">
    <source>
        <dbReference type="ARBA" id="ARBA00001947"/>
    </source>
</evidence>
<gene>
    <name evidence="9" type="ORF">EWB00_003512</name>
</gene>
<dbReference type="SUPFAM" id="SSF74650">
    <property type="entry name" value="Galactose mutarotase-like"/>
    <property type="match status" value="1"/>
</dbReference>
<protein>
    <submittedName>
        <fullName evidence="9">Lysosomal alpha-mannosidase</fullName>
    </submittedName>
</protein>
<sequence length="743" mass="85742">MSLKCNFMNRQHLTIINIITILLITIVYMHQIDGKNFRKLLKYFTSSKCGYESCDLGKPGYLNVHLIPHTHDDVGWLKTVDQYYYGTNNTIQRAGVQYILDSVISALAYHPERKFTFVEIVYFYQWWIVQSEQIKHLVKDLVQSGQLQFALGGWTMADEASVYYSDAIDQLTRGRDVLKQLFGDCGLPLVAWQIDPFGHSHDYSNLLQDAGYDAVYFQRIDYREKEKRKEMKELEILWDTTTMTFNTTSKHEISSINKTSINNGLFTGIFYDTYCYPNGFEYDDKFILNSIVDNPLIQEYNVDSVVKGFINYVKKISKVYQTNHVMVLMGCDFTYESAHINYNNMDKLIKYVNEQQKLNGSQVNLLYSTPACYTKAVNDAFNQIGTITRRGGDFFPYASGPYSYWTGYYTSRPALKYYVRQASNLLAMCEHIHLFANHISTNSEQNIKEEQIDSLRNVLGILQHHDAITGTAKQHVTNDYAWRLSMATKSCQTLINQSYTKLLPDLEKYHSNVRFCDLLNISLCNTTENYQSILQQSSNNKNDGIFILLYNPLGWEQSNAWIRFPIYIPYENDNVNSSNNFKIIIKDLSNNLTSQQSLPYQLKLIDNRTLHIPERKSSLHKANYEVLFNPTSLLPIGFKLFYFFIDRASSSSSGPSTTSSLLSTPLKDSVSCAKTMHLQLFYNEVNNTIEVITKHIKSGIELRLRIELLYYEGETQPPQPSGAYVFLPKRNSSVLKFNSSQEK</sequence>
<dbReference type="GO" id="GO:0046872">
    <property type="term" value="F:metal ion binding"/>
    <property type="evidence" value="ECO:0007669"/>
    <property type="project" value="UniProtKB-KW"/>
</dbReference>
<evidence type="ECO:0000313" key="9">
    <source>
        <dbReference type="EMBL" id="TNN12687.1"/>
    </source>
</evidence>
<keyword evidence="10" id="KW-1185">Reference proteome</keyword>
<dbReference type="SUPFAM" id="SSF88713">
    <property type="entry name" value="Glycoside hydrolase/deacetylase"/>
    <property type="match status" value="1"/>
</dbReference>
<dbReference type="STRING" id="6182.A0A4Z2D866"/>
<dbReference type="Pfam" id="PF09261">
    <property type="entry name" value="Alpha-mann_mid"/>
    <property type="match status" value="1"/>
</dbReference>
<dbReference type="Gene3D" id="2.70.98.30">
    <property type="entry name" value="Golgi alpha-mannosidase II, domain 4"/>
    <property type="match status" value="1"/>
</dbReference>
<dbReference type="InterPro" id="IPR037094">
    <property type="entry name" value="Glyco_hydro_38_cen_sf"/>
</dbReference>
<dbReference type="GO" id="GO:0005764">
    <property type="term" value="C:lysosome"/>
    <property type="evidence" value="ECO:0007669"/>
    <property type="project" value="TreeGrafter"/>
</dbReference>
<dbReference type="InterPro" id="IPR011013">
    <property type="entry name" value="Gal_mutarotase_sf_dom"/>
</dbReference>
<dbReference type="InterPro" id="IPR011330">
    <property type="entry name" value="Glyco_hydro/deAcase_b/a-brl"/>
</dbReference>
<comment type="cofactor">
    <cofactor evidence="1">
        <name>Zn(2+)</name>
        <dbReference type="ChEBI" id="CHEBI:29105"/>
    </cofactor>
</comment>
<dbReference type="Gene3D" id="3.20.110.10">
    <property type="entry name" value="Glycoside hydrolase 38, N terminal domain"/>
    <property type="match status" value="1"/>
</dbReference>
<dbReference type="SUPFAM" id="SSF88688">
    <property type="entry name" value="Families 57/38 glycoside transferase middle domain"/>
    <property type="match status" value="1"/>
</dbReference>
<dbReference type="InterPro" id="IPR028995">
    <property type="entry name" value="Glyco_hydro_57/38_cen_sf"/>
</dbReference>
<dbReference type="FunFam" id="1.20.1270.50:FF:000002">
    <property type="entry name" value="Alpha-mannosidase"/>
    <property type="match status" value="1"/>
</dbReference>
<evidence type="ECO:0000256" key="3">
    <source>
        <dbReference type="ARBA" id="ARBA00022723"/>
    </source>
</evidence>
<evidence type="ECO:0000259" key="8">
    <source>
        <dbReference type="SMART" id="SM00872"/>
    </source>
</evidence>
<keyword evidence="3" id="KW-0479">Metal-binding</keyword>
<dbReference type="GO" id="GO:0006013">
    <property type="term" value="P:mannose metabolic process"/>
    <property type="evidence" value="ECO:0007669"/>
    <property type="project" value="InterPro"/>
</dbReference>
<feature type="domain" description="Glycoside hydrolase family 38 central" evidence="8">
    <location>
        <begin position="403"/>
        <end position="484"/>
    </location>
</feature>
<dbReference type="OrthoDB" id="2016903at2759"/>
<dbReference type="CDD" id="cd10810">
    <property type="entry name" value="GH38N_AMII_LAM_like"/>
    <property type="match status" value="1"/>
</dbReference>
<feature type="transmembrane region" description="Helical" evidence="7">
    <location>
        <begin position="12"/>
        <end position="30"/>
    </location>
</feature>
<evidence type="ECO:0000256" key="6">
    <source>
        <dbReference type="ARBA" id="ARBA00023295"/>
    </source>
</evidence>
<dbReference type="InterPro" id="IPR015341">
    <property type="entry name" value="Glyco_hydro_38_cen"/>
</dbReference>
<comment type="caution">
    <text evidence="9">The sequence shown here is derived from an EMBL/GenBank/DDBJ whole genome shotgun (WGS) entry which is preliminary data.</text>
</comment>
<dbReference type="InterPro" id="IPR027291">
    <property type="entry name" value="Glyco_hydro_38_N_sf"/>
</dbReference>
<dbReference type="Pfam" id="PF01074">
    <property type="entry name" value="Glyco_hydro_38N"/>
    <property type="match status" value="1"/>
</dbReference>
<keyword evidence="7" id="KW-0812">Transmembrane</keyword>
<evidence type="ECO:0000256" key="7">
    <source>
        <dbReference type="SAM" id="Phobius"/>
    </source>
</evidence>
<dbReference type="SMART" id="SM00872">
    <property type="entry name" value="Alpha-mann_mid"/>
    <property type="match status" value="1"/>
</dbReference>
<dbReference type="FunFam" id="1.20.1270.50:FF:000003">
    <property type="entry name" value="Alpha-mannosidase"/>
    <property type="match status" value="1"/>
</dbReference>
<dbReference type="InterPro" id="IPR013780">
    <property type="entry name" value="Glyco_hydro_b"/>
</dbReference>
<keyword evidence="7" id="KW-0472">Membrane</keyword>
<dbReference type="Gene3D" id="2.60.40.1180">
    <property type="entry name" value="Golgi alpha-mannosidase II"/>
    <property type="match status" value="1"/>
</dbReference>
<dbReference type="InterPro" id="IPR000602">
    <property type="entry name" value="Glyco_hydro_38_N"/>
</dbReference>
<reference evidence="9 10" key="1">
    <citation type="submission" date="2019-03" db="EMBL/GenBank/DDBJ databases">
        <title>An improved genome assembly of the fluke Schistosoma japonicum.</title>
        <authorList>
            <person name="Hu W."/>
            <person name="Luo F."/>
            <person name="Yin M."/>
            <person name="Mo X."/>
            <person name="Sun C."/>
            <person name="Wu Q."/>
            <person name="Zhu B."/>
            <person name="Xiang M."/>
            <person name="Wang J."/>
            <person name="Wang Y."/>
            <person name="Zhang T."/>
            <person name="Xu B."/>
            <person name="Zheng H."/>
            <person name="Feng Z."/>
        </authorList>
    </citation>
    <scope>NUCLEOTIDE SEQUENCE [LARGE SCALE GENOMIC DNA]</scope>
    <source>
        <strain evidence="9">HuSjv2</strain>
        <tissue evidence="9">Worms</tissue>
    </source>
</reference>
<organism evidence="9 10">
    <name type="scientific">Schistosoma japonicum</name>
    <name type="common">Blood fluke</name>
    <dbReference type="NCBI Taxonomy" id="6182"/>
    <lineage>
        <taxon>Eukaryota</taxon>
        <taxon>Metazoa</taxon>
        <taxon>Spiralia</taxon>
        <taxon>Lophotrochozoa</taxon>
        <taxon>Platyhelminthes</taxon>
        <taxon>Trematoda</taxon>
        <taxon>Digenea</taxon>
        <taxon>Strigeidida</taxon>
        <taxon>Schistosomatoidea</taxon>
        <taxon>Schistosomatidae</taxon>
        <taxon>Schistosoma</taxon>
    </lineage>
</organism>
<evidence type="ECO:0000313" key="10">
    <source>
        <dbReference type="Proteomes" id="UP000311919"/>
    </source>
</evidence>
<dbReference type="InterPro" id="IPR050843">
    <property type="entry name" value="Glycosyl_Hydrlase_38"/>
</dbReference>
<keyword evidence="4" id="KW-0378">Hydrolase</keyword>
<keyword evidence="6" id="KW-0326">Glycosidase</keyword>
<evidence type="ECO:0000256" key="2">
    <source>
        <dbReference type="ARBA" id="ARBA00009792"/>
    </source>
</evidence>
<name>A0A4Z2D866_SCHJA</name>
<dbReference type="GO" id="GO:0004559">
    <property type="term" value="F:alpha-mannosidase activity"/>
    <property type="evidence" value="ECO:0007669"/>
    <property type="project" value="InterPro"/>
</dbReference>
<keyword evidence="5" id="KW-0862">Zinc</keyword>
<evidence type="ECO:0000256" key="5">
    <source>
        <dbReference type="ARBA" id="ARBA00022833"/>
    </source>
</evidence>
<dbReference type="Proteomes" id="UP000311919">
    <property type="component" value="Unassembled WGS sequence"/>
</dbReference>
<keyword evidence="7" id="KW-1133">Transmembrane helix</keyword>
<dbReference type="PANTHER" id="PTHR11607">
    <property type="entry name" value="ALPHA-MANNOSIDASE"/>
    <property type="match status" value="1"/>
</dbReference>
<dbReference type="GO" id="GO:0030246">
    <property type="term" value="F:carbohydrate binding"/>
    <property type="evidence" value="ECO:0007669"/>
    <property type="project" value="InterPro"/>
</dbReference>